<keyword evidence="4" id="KW-1185">Reference proteome</keyword>
<keyword evidence="2" id="KW-0472">Membrane</keyword>
<dbReference type="EMBL" id="JAVFWL010000003">
    <property type="protein sequence ID" value="KAK6746036.1"/>
    <property type="molecule type" value="Genomic_DNA"/>
</dbReference>
<feature type="transmembrane region" description="Helical" evidence="2">
    <location>
        <begin position="319"/>
        <end position="339"/>
    </location>
</feature>
<organism evidence="3 4">
    <name type="scientific">Necator americanus</name>
    <name type="common">Human hookworm</name>
    <dbReference type="NCBI Taxonomy" id="51031"/>
    <lineage>
        <taxon>Eukaryota</taxon>
        <taxon>Metazoa</taxon>
        <taxon>Ecdysozoa</taxon>
        <taxon>Nematoda</taxon>
        <taxon>Chromadorea</taxon>
        <taxon>Rhabditida</taxon>
        <taxon>Rhabditina</taxon>
        <taxon>Rhabditomorpha</taxon>
        <taxon>Strongyloidea</taxon>
        <taxon>Ancylostomatidae</taxon>
        <taxon>Bunostominae</taxon>
        <taxon>Necator</taxon>
    </lineage>
</organism>
<comment type="caution">
    <text evidence="3">The sequence shown here is derived from an EMBL/GenBank/DDBJ whole genome shotgun (WGS) entry which is preliminary data.</text>
</comment>
<accession>A0ABR1D9D1</accession>
<gene>
    <name evidence="3" type="primary">Necator_chrIII.g13028</name>
    <name evidence="3" type="ORF">RB195_012261</name>
</gene>
<proteinExistence type="predicted"/>
<reference evidence="3 4" key="1">
    <citation type="submission" date="2023-08" db="EMBL/GenBank/DDBJ databases">
        <title>A Necator americanus chromosomal reference genome.</title>
        <authorList>
            <person name="Ilik V."/>
            <person name="Petrzelkova K.J."/>
            <person name="Pardy F."/>
            <person name="Fuh T."/>
            <person name="Niatou-Singa F.S."/>
            <person name="Gouil Q."/>
            <person name="Baker L."/>
            <person name="Ritchie M.E."/>
            <person name="Jex A.R."/>
            <person name="Gazzola D."/>
            <person name="Li H."/>
            <person name="Toshio Fujiwara R."/>
            <person name="Zhan B."/>
            <person name="Aroian R.V."/>
            <person name="Pafco B."/>
            <person name="Schwarz E.M."/>
        </authorList>
    </citation>
    <scope>NUCLEOTIDE SEQUENCE [LARGE SCALE GENOMIC DNA]</scope>
    <source>
        <strain evidence="3 4">Aroian</strain>
        <tissue evidence="3">Whole animal</tissue>
    </source>
</reference>
<dbReference type="Proteomes" id="UP001303046">
    <property type="component" value="Unassembled WGS sequence"/>
</dbReference>
<keyword evidence="2" id="KW-0812">Transmembrane</keyword>
<feature type="compositionally biased region" description="Polar residues" evidence="1">
    <location>
        <begin position="123"/>
        <end position="140"/>
    </location>
</feature>
<evidence type="ECO:0000256" key="2">
    <source>
        <dbReference type="SAM" id="Phobius"/>
    </source>
</evidence>
<feature type="compositionally biased region" description="Low complexity" evidence="1">
    <location>
        <begin position="227"/>
        <end position="239"/>
    </location>
</feature>
<protein>
    <submittedName>
        <fullName evidence="3">Uncharacterized protein</fullName>
    </submittedName>
</protein>
<feature type="region of interest" description="Disordered" evidence="1">
    <location>
        <begin position="107"/>
        <end position="171"/>
    </location>
</feature>
<feature type="region of interest" description="Disordered" evidence="1">
    <location>
        <begin position="196"/>
        <end position="239"/>
    </location>
</feature>
<feature type="compositionally biased region" description="Basic and acidic residues" evidence="1">
    <location>
        <begin position="145"/>
        <end position="155"/>
    </location>
</feature>
<evidence type="ECO:0000256" key="1">
    <source>
        <dbReference type="SAM" id="MobiDB-lite"/>
    </source>
</evidence>
<evidence type="ECO:0000313" key="3">
    <source>
        <dbReference type="EMBL" id="KAK6746036.1"/>
    </source>
</evidence>
<name>A0ABR1D9D1_NECAM</name>
<keyword evidence="2" id="KW-1133">Transmembrane helix</keyword>
<evidence type="ECO:0000313" key="4">
    <source>
        <dbReference type="Proteomes" id="UP001303046"/>
    </source>
</evidence>
<sequence>METPGTVHTTVGTGVQKPGMLGKLGPYVPHYLKPADFDHRIVKGSGEWIVLKLQQSPVFYEFAYFEEGDDAETETLNRYIEVERAVLTCEEPSLLFHFMKRMTEAQSEIPETEAKPPTELFRSVSSPGTKSPQSSLPSNRKTSKKEKTNKADSFRDGSSSGTFPRSRRTSKFRKTSLVLPSLFPDPSMLDPVKTFRRSSISAPTRKLSRMSSSSGVDPTTLDPQKLSPNSSISTPSSSPKEIPMKFMSIDLERELPEIFSTSLNPALQDPDMSEFYSRVKSPPPIYGNRKVSMLSSAPSYTPRKVTRGIQVETETRMKLWLALFVLVFFLFPIAILIIFRVIPAFVAYIDGNNEFTAGAEV</sequence>